<dbReference type="GO" id="GO:0051082">
    <property type="term" value="F:unfolded protein binding"/>
    <property type="evidence" value="ECO:0007669"/>
    <property type="project" value="InterPro"/>
</dbReference>
<name>A0A832VY01_9EURY</name>
<evidence type="ECO:0000256" key="6">
    <source>
        <dbReference type="SAM" id="Coils"/>
    </source>
</evidence>
<dbReference type="InterPro" id="IPR002423">
    <property type="entry name" value="Cpn60/GroEL/TCP-1"/>
</dbReference>
<organism evidence="7 8">
    <name type="scientific">Methermicoccus shengliensis</name>
    <dbReference type="NCBI Taxonomy" id="660064"/>
    <lineage>
        <taxon>Archaea</taxon>
        <taxon>Methanobacteriati</taxon>
        <taxon>Methanobacteriota</taxon>
        <taxon>Stenosarchaea group</taxon>
        <taxon>Methanomicrobia</taxon>
        <taxon>Methanosarcinales</taxon>
        <taxon>Methermicoccaceae</taxon>
        <taxon>Methermicoccus</taxon>
    </lineage>
</organism>
<dbReference type="InterPro" id="IPR002194">
    <property type="entry name" value="Chaperonin_TCP-1_CS"/>
</dbReference>
<dbReference type="Gene3D" id="1.10.560.10">
    <property type="entry name" value="GroEL-like equatorial domain"/>
    <property type="match status" value="1"/>
</dbReference>
<dbReference type="PRINTS" id="PR00304">
    <property type="entry name" value="TCOMPLEXTCP1"/>
</dbReference>
<dbReference type="InterPro" id="IPR027410">
    <property type="entry name" value="TCP-1-like_intermed_sf"/>
</dbReference>
<dbReference type="GO" id="GO:0140662">
    <property type="term" value="F:ATP-dependent protein folding chaperone"/>
    <property type="evidence" value="ECO:0007669"/>
    <property type="project" value="InterPro"/>
</dbReference>
<dbReference type="EMBL" id="DUIH01000021">
    <property type="protein sequence ID" value="HIH70263.1"/>
    <property type="molecule type" value="Genomic_DNA"/>
</dbReference>
<evidence type="ECO:0000256" key="1">
    <source>
        <dbReference type="ARBA" id="ARBA00008020"/>
    </source>
</evidence>
<dbReference type="SUPFAM" id="SSF54849">
    <property type="entry name" value="GroEL-intermediate domain like"/>
    <property type="match status" value="1"/>
</dbReference>
<dbReference type="GO" id="GO:0016887">
    <property type="term" value="F:ATP hydrolysis activity"/>
    <property type="evidence" value="ECO:0007669"/>
    <property type="project" value="InterPro"/>
</dbReference>
<evidence type="ECO:0000313" key="8">
    <source>
        <dbReference type="Proteomes" id="UP000600363"/>
    </source>
</evidence>
<gene>
    <name evidence="7" type="ORF">HA299_06615</name>
</gene>
<keyword evidence="6" id="KW-0175">Coiled coil</keyword>
<evidence type="ECO:0000313" key="7">
    <source>
        <dbReference type="EMBL" id="HIH70263.1"/>
    </source>
</evidence>
<dbReference type="InterPro" id="IPR054827">
    <property type="entry name" value="thermosome_alpha"/>
</dbReference>
<comment type="caution">
    <text evidence="7">The sequence shown here is derived from an EMBL/GenBank/DDBJ whole genome shotgun (WGS) entry which is preliminary data.</text>
</comment>
<protein>
    <submittedName>
        <fullName evidence="7">Thermosome subunit</fullName>
    </submittedName>
</protein>
<dbReference type="PROSITE" id="PS00995">
    <property type="entry name" value="TCP1_3"/>
    <property type="match status" value="1"/>
</dbReference>
<comment type="similarity">
    <text evidence="1 5">Belongs to the TCP-1 chaperonin family.</text>
</comment>
<dbReference type="PANTHER" id="PTHR11353">
    <property type="entry name" value="CHAPERONIN"/>
    <property type="match status" value="1"/>
</dbReference>
<dbReference type="GO" id="GO:0005524">
    <property type="term" value="F:ATP binding"/>
    <property type="evidence" value="ECO:0007669"/>
    <property type="project" value="UniProtKB-KW"/>
</dbReference>
<keyword evidence="4 5" id="KW-0143">Chaperone</keyword>
<dbReference type="AlphaFoldDB" id="A0A832VY01"/>
<dbReference type="NCBIfam" id="NF041082">
    <property type="entry name" value="thermosome_alpha"/>
    <property type="match status" value="1"/>
</dbReference>
<dbReference type="Gene3D" id="3.50.7.10">
    <property type="entry name" value="GroEL"/>
    <property type="match status" value="1"/>
</dbReference>
<evidence type="ECO:0000256" key="4">
    <source>
        <dbReference type="ARBA" id="ARBA00023186"/>
    </source>
</evidence>
<dbReference type="Proteomes" id="UP000600363">
    <property type="component" value="Unassembled WGS sequence"/>
</dbReference>
<dbReference type="Pfam" id="PF00118">
    <property type="entry name" value="Cpn60_TCP1"/>
    <property type="match status" value="1"/>
</dbReference>
<sequence length="567" mass="61296">MARGTGDKVVVPAGHAPTGQPVFVITDKEKTSGRDARHMNILAARAVVDSVKSTLGPLGMDKMLIDPLGNITVTNDGAVILREMSIEHPSAKMVIDGAKTQEDVAGDGTTSVVVLVGALLDAAEKLMDAGVHPTVLVSGYKMAAERAQQVLDSLARRVERTNDATLREIAKTAMMGKGPEVYADTLAEMCVRAVKGVEDNGAVDVKENIKLIKRVGLRSENTELINGIVIDKERSHPSMPRRVKNAKIALLNKGIEAKKPQTKAKMKIESAEQLAEFMQEDVRVVEEQVKRFAELGVNVVMTEMGIDDIGNSLLSKYGIFAVERLLSDDLKRISRAVGARIVSTASDLKPEDLGEAGLVEEVGKAGFLADKYIYIHDAKNTKAVTIVIHAGSENVADEVERALEDALKVVACAVEDQTVVAGGAAPEMEMALRLRQYANTLKGREQLAVQAYAEALEAIPKALAENSGLDVIDTLVALRSAHEGGRTTAGIDVFSGDIIDMWEANVIEPLRVKRQMISTATEIVCMILRLDEILASERREPSIAEKHWPKSYEMAKRRGMKGNIPGT</sequence>
<dbReference type="SUPFAM" id="SSF48592">
    <property type="entry name" value="GroEL equatorial domain-like"/>
    <property type="match status" value="1"/>
</dbReference>
<dbReference type="Gene3D" id="3.30.260.10">
    <property type="entry name" value="TCP-1-like chaperonin intermediate domain"/>
    <property type="match status" value="1"/>
</dbReference>
<dbReference type="InterPro" id="IPR027413">
    <property type="entry name" value="GROEL-like_equatorial_sf"/>
</dbReference>
<dbReference type="SUPFAM" id="SSF52029">
    <property type="entry name" value="GroEL apical domain-like"/>
    <property type="match status" value="1"/>
</dbReference>
<accession>A0A832VY01</accession>
<reference evidence="7" key="1">
    <citation type="journal article" date="2020" name="bioRxiv">
        <title>A rank-normalized archaeal taxonomy based on genome phylogeny resolves widespread incomplete and uneven classifications.</title>
        <authorList>
            <person name="Rinke C."/>
            <person name="Chuvochina M."/>
            <person name="Mussig A.J."/>
            <person name="Chaumeil P.-A."/>
            <person name="Waite D.W."/>
            <person name="Whitman W.B."/>
            <person name="Parks D.H."/>
            <person name="Hugenholtz P."/>
        </authorList>
    </citation>
    <scope>NUCLEOTIDE SEQUENCE</scope>
    <source>
        <strain evidence="7">UBA12518</strain>
    </source>
</reference>
<evidence type="ECO:0000256" key="5">
    <source>
        <dbReference type="RuleBase" id="RU004187"/>
    </source>
</evidence>
<dbReference type="InterPro" id="IPR027409">
    <property type="entry name" value="GroEL-like_apical_dom_sf"/>
</dbReference>
<keyword evidence="3 5" id="KW-0067">ATP-binding</keyword>
<evidence type="ECO:0000256" key="2">
    <source>
        <dbReference type="ARBA" id="ARBA00022741"/>
    </source>
</evidence>
<proteinExistence type="inferred from homology"/>
<keyword evidence="2 5" id="KW-0547">Nucleotide-binding</keyword>
<dbReference type="NCBIfam" id="NF041083">
    <property type="entry name" value="thermosome_beta"/>
    <property type="match status" value="1"/>
</dbReference>
<dbReference type="PROSITE" id="PS00751">
    <property type="entry name" value="TCP1_2"/>
    <property type="match status" value="1"/>
</dbReference>
<feature type="coiled-coil region" evidence="6">
    <location>
        <begin position="261"/>
        <end position="288"/>
    </location>
</feature>
<dbReference type="RefSeq" id="WP_084174035.1">
    <property type="nucleotide sequence ID" value="NZ_DUIH01000021.1"/>
</dbReference>
<evidence type="ECO:0000256" key="3">
    <source>
        <dbReference type="ARBA" id="ARBA00022840"/>
    </source>
</evidence>
<dbReference type="InterPro" id="IPR053374">
    <property type="entry name" value="TCP-1_chaperonin"/>
</dbReference>
<dbReference type="PROSITE" id="PS00750">
    <property type="entry name" value="TCP1_1"/>
    <property type="match status" value="1"/>
</dbReference>
<dbReference type="InterPro" id="IPR017998">
    <property type="entry name" value="Chaperone_TCP-1"/>
</dbReference>